<dbReference type="InterPro" id="IPR014710">
    <property type="entry name" value="RmlC-like_jellyroll"/>
</dbReference>
<dbReference type="SUPFAM" id="SSF51206">
    <property type="entry name" value="cAMP-binding domain-like"/>
    <property type="match status" value="1"/>
</dbReference>
<feature type="domain" description="Cyclic nucleotide-binding" evidence="1">
    <location>
        <begin position="18"/>
        <end position="83"/>
    </location>
</feature>
<sequence length="198" mass="22872">MKGQTKNKKDSLIQFISQFGKFTEEEIIAIVENTQLEIFKKGTTILSEGQICTKCFFVIEGCLRQYKIVNGEEKTTAFFCEGEAAVQYSSYLEKRPSKYYLSTIENSILTTGTRTAEKELHKKHPKLENLIPTLMPVDYNKSQEHIELLSHYSPEERYQTILKTQPHLLNRVPLHLIASYIGVTPESLSRIRKRILNK</sequence>
<dbReference type="CDD" id="cd00038">
    <property type="entry name" value="CAP_ED"/>
    <property type="match status" value="1"/>
</dbReference>
<evidence type="ECO:0000313" key="2">
    <source>
        <dbReference type="EMBL" id="MFB9096399.1"/>
    </source>
</evidence>
<dbReference type="RefSeq" id="WP_236455510.1">
    <property type="nucleotide sequence ID" value="NZ_CBCSGE010000002.1"/>
</dbReference>
<dbReference type="PROSITE" id="PS50042">
    <property type="entry name" value="CNMP_BINDING_3"/>
    <property type="match status" value="1"/>
</dbReference>
<evidence type="ECO:0000313" key="3">
    <source>
        <dbReference type="Proteomes" id="UP001589607"/>
    </source>
</evidence>
<protein>
    <submittedName>
        <fullName evidence="2">Crp/Fnr family transcriptional regulator</fullName>
    </submittedName>
</protein>
<dbReference type="Pfam" id="PF00027">
    <property type="entry name" value="cNMP_binding"/>
    <property type="match status" value="1"/>
</dbReference>
<dbReference type="EMBL" id="JBHMEY010000018">
    <property type="protein sequence ID" value="MFB9096399.1"/>
    <property type="molecule type" value="Genomic_DNA"/>
</dbReference>
<reference evidence="2 3" key="1">
    <citation type="submission" date="2024-09" db="EMBL/GenBank/DDBJ databases">
        <authorList>
            <person name="Sun Q."/>
            <person name="Mori K."/>
        </authorList>
    </citation>
    <scope>NUCLEOTIDE SEQUENCE [LARGE SCALE GENOMIC DNA]</scope>
    <source>
        <strain evidence="2 3">CECT 7955</strain>
    </source>
</reference>
<evidence type="ECO:0000259" key="1">
    <source>
        <dbReference type="PROSITE" id="PS50042"/>
    </source>
</evidence>
<dbReference type="Gene3D" id="2.60.120.10">
    <property type="entry name" value="Jelly Rolls"/>
    <property type="match status" value="1"/>
</dbReference>
<name>A0ABV5GM04_9FLAO</name>
<comment type="caution">
    <text evidence="2">The sequence shown here is derived from an EMBL/GenBank/DDBJ whole genome shotgun (WGS) entry which is preliminary data.</text>
</comment>
<dbReference type="InterPro" id="IPR018490">
    <property type="entry name" value="cNMP-bd_dom_sf"/>
</dbReference>
<dbReference type="Proteomes" id="UP001589607">
    <property type="component" value="Unassembled WGS sequence"/>
</dbReference>
<organism evidence="2 3">
    <name type="scientific">Flavobacterium jumunjinense</name>
    <dbReference type="NCBI Taxonomy" id="998845"/>
    <lineage>
        <taxon>Bacteria</taxon>
        <taxon>Pseudomonadati</taxon>
        <taxon>Bacteroidota</taxon>
        <taxon>Flavobacteriia</taxon>
        <taxon>Flavobacteriales</taxon>
        <taxon>Flavobacteriaceae</taxon>
        <taxon>Flavobacterium</taxon>
    </lineage>
</organism>
<dbReference type="InterPro" id="IPR000595">
    <property type="entry name" value="cNMP-bd_dom"/>
</dbReference>
<proteinExistence type="predicted"/>
<keyword evidence="3" id="KW-1185">Reference proteome</keyword>
<accession>A0ABV5GM04</accession>
<gene>
    <name evidence="2" type="ORF">ACFFVF_07740</name>
</gene>